<dbReference type="Proteomes" id="UP000229559">
    <property type="component" value="Unassembled WGS sequence"/>
</dbReference>
<dbReference type="Gene3D" id="3.40.50.1820">
    <property type="entry name" value="alpha/beta hydrolase"/>
    <property type="match status" value="1"/>
</dbReference>
<dbReference type="InterPro" id="IPR001375">
    <property type="entry name" value="Peptidase_S9_cat"/>
</dbReference>
<sequence length="357" mass="40869">MKKRHYWLVLATVLYLTLLGVLFFLPGRQNGILISPLSQNFFKQQSKPLEKYSFENLRKREYQGSEIKLEKIIKEEEKYTSWLFSFQSDGQKVTGMANLPLRLRSGFTLKVHPEGQAKFPVVVMLRGYADDEIYFTGLGTRKAAGVFSENGFITLAPDFLGFGDSDTSSADILEARFERPITVLNLLASITRQNSQGDLGGRVNPEKVFMWGHSNGGQIALSVLEILAKNNLSANWRIPTTLWAPVTKGFPESVLQYMAELDDQGLKVKKTIDDFTSIYESKYYSIDQYWNDIQTPLQVHQGTADEYIQTEWTDNFVQTLKNLGKSVVYYKYANNDHNLSRDWDLVVSRDLKFFQSK</sequence>
<keyword evidence="2" id="KW-0812">Transmembrane</keyword>
<evidence type="ECO:0000256" key="1">
    <source>
        <dbReference type="ARBA" id="ARBA00022801"/>
    </source>
</evidence>
<dbReference type="InterPro" id="IPR029058">
    <property type="entry name" value="AB_hydrolase_fold"/>
</dbReference>
<evidence type="ECO:0000313" key="4">
    <source>
        <dbReference type="EMBL" id="PIU33204.1"/>
    </source>
</evidence>
<gene>
    <name evidence="4" type="ORF">COT04_01320</name>
</gene>
<keyword evidence="1" id="KW-0378">Hydrolase</keyword>
<proteinExistence type="predicted"/>
<dbReference type="EMBL" id="PEXA01000041">
    <property type="protein sequence ID" value="PIU33204.1"/>
    <property type="molecule type" value="Genomic_DNA"/>
</dbReference>
<keyword evidence="2" id="KW-0472">Membrane</keyword>
<protein>
    <recommendedName>
        <fullName evidence="3">Peptidase S9 prolyl oligopeptidase catalytic domain-containing protein</fullName>
    </recommendedName>
</protein>
<accession>A0A2M6YQ13</accession>
<name>A0A2M6YQ13_9BACT</name>
<dbReference type="SUPFAM" id="SSF53474">
    <property type="entry name" value="alpha/beta-Hydrolases"/>
    <property type="match status" value="1"/>
</dbReference>
<feature type="domain" description="Peptidase S9 prolyl oligopeptidase catalytic" evidence="3">
    <location>
        <begin position="202"/>
        <end position="340"/>
    </location>
</feature>
<dbReference type="InterPro" id="IPR050261">
    <property type="entry name" value="FrsA_esterase"/>
</dbReference>
<feature type="transmembrane region" description="Helical" evidence="2">
    <location>
        <begin position="6"/>
        <end position="25"/>
    </location>
</feature>
<dbReference type="PANTHER" id="PTHR22946:SF9">
    <property type="entry name" value="POLYKETIDE TRANSFERASE AF380"/>
    <property type="match status" value="1"/>
</dbReference>
<dbReference type="GO" id="GO:0008236">
    <property type="term" value="F:serine-type peptidase activity"/>
    <property type="evidence" value="ECO:0007669"/>
    <property type="project" value="InterPro"/>
</dbReference>
<organism evidence="4 5">
    <name type="scientific">Candidatus Shapirobacteria bacterium CG07_land_8_20_14_0_80_39_12</name>
    <dbReference type="NCBI Taxonomy" id="1974480"/>
    <lineage>
        <taxon>Bacteria</taxon>
        <taxon>Candidatus Shapironibacteriota</taxon>
    </lineage>
</organism>
<dbReference type="Pfam" id="PF00326">
    <property type="entry name" value="Peptidase_S9"/>
    <property type="match status" value="1"/>
</dbReference>
<dbReference type="GO" id="GO:0052689">
    <property type="term" value="F:carboxylic ester hydrolase activity"/>
    <property type="evidence" value="ECO:0007669"/>
    <property type="project" value="UniProtKB-ARBA"/>
</dbReference>
<keyword evidence="2" id="KW-1133">Transmembrane helix</keyword>
<dbReference type="GO" id="GO:0006508">
    <property type="term" value="P:proteolysis"/>
    <property type="evidence" value="ECO:0007669"/>
    <property type="project" value="InterPro"/>
</dbReference>
<reference evidence="5" key="1">
    <citation type="submission" date="2017-09" db="EMBL/GenBank/DDBJ databases">
        <title>Depth-based differentiation of microbial function through sediment-hosted aquifers and enrichment of novel symbionts in the deep terrestrial subsurface.</title>
        <authorList>
            <person name="Probst A.J."/>
            <person name="Ladd B."/>
            <person name="Jarett J.K."/>
            <person name="Geller-Mcgrath D.E."/>
            <person name="Sieber C.M.K."/>
            <person name="Emerson J.B."/>
            <person name="Anantharaman K."/>
            <person name="Thomas B.C."/>
            <person name="Malmstrom R."/>
            <person name="Stieglmeier M."/>
            <person name="Klingl A."/>
            <person name="Woyke T."/>
            <person name="Ryan C.M."/>
            <person name="Banfield J.F."/>
        </authorList>
    </citation>
    <scope>NUCLEOTIDE SEQUENCE [LARGE SCALE GENOMIC DNA]</scope>
</reference>
<evidence type="ECO:0000256" key="2">
    <source>
        <dbReference type="SAM" id="Phobius"/>
    </source>
</evidence>
<comment type="caution">
    <text evidence="4">The sequence shown here is derived from an EMBL/GenBank/DDBJ whole genome shotgun (WGS) entry which is preliminary data.</text>
</comment>
<dbReference type="PANTHER" id="PTHR22946">
    <property type="entry name" value="DIENELACTONE HYDROLASE DOMAIN-CONTAINING PROTEIN-RELATED"/>
    <property type="match status" value="1"/>
</dbReference>
<evidence type="ECO:0000259" key="3">
    <source>
        <dbReference type="Pfam" id="PF00326"/>
    </source>
</evidence>
<dbReference type="AlphaFoldDB" id="A0A2M6YQ13"/>
<evidence type="ECO:0000313" key="5">
    <source>
        <dbReference type="Proteomes" id="UP000229559"/>
    </source>
</evidence>